<dbReference type="Proteomes" id="UP000266272">
    <property type="component" value="Unassembled WGS sequence"/>
</dbReference>
<keyword evidence="2" id="KW-0805">Transcription regulation</keyword>
<dbReference type="InterPro" id="IPR007219">
    <property type="entry name" value="XnlR_reg_dom"/>
</dbReference>
<evidence type="ECO:0000256" key="2">
    <source>
        <dbReference type="ARBA" id="ARBA00023015"/>
    </source>
</evidence>
<keyword evidence="5" id="KW-0539">Nucleus</keyword>
<keyword evidence="8" id="KW-1185">Reference proteome</keyword>
<dbReference type="AlphaFoldDB" id="A0A395NDR6"/>
<dbReference type="InterPro" id="IPR052073">
    <property type="entry name" value="Amide_Lactam_Regulators"/>
</dbReference>
<dbReference type="SMART" id="SM00906">
    <property type="entry name" value="Fungal_trans"/>
    <property type="match status" value="1"/>
</dbReference>
<gene>
    <name evidence="7" type="ORF">TARUN_8134</name>
</gene>
<evidence type="ECO:0000256" key="3">
    <source>
        <dbReference type="ARBA" id="ARBA00023125"/>
    </source>
</evidence>
<evidence type="ECO:0000256" key="1">
    <source>
        <dbReference type="ARBA" id="ARBA00022833"/>
    </source>
</evidence>
<evidence type="ECO:0000256" key="5">
    <source>
        <dbReference type="ARBA" id="ARBA00023242"/>
    </source>
</evidence>
<reference evidence="7 8" key="1">
    <citation type="journal article" date="2018" name="PLoS Pathog.">
        <title>Evolution of structural diversity of trichothecenes, a family of toxins produced by plant pathogenic and entomopathogenic fungi.</title>
        <authorList>
            <person name="Proctor R.H."/>
            <person name="McCormick S.P."/>
            <person name="Kim H.S."/>
            <person name="Cardoza R.E."/>
            <person name="Stanley A.M."/>
            <person name="Lindo L."/>
            <person name="Kelly A."/>
            <person name="Brown D.W."/>
            <person name="Lee T."/>
            <person name="Vaughan M.M."/>
            <person name="Alexander N.J."/>
            <person name="Busman M."/>
            <person name="Gutierrez S."/>
        </authorList>
    </citation>
    <scope>NUCLEOTIDE SEQUENCE [LARGE SCALE GENOMIC DNA]</scope>
    <source>
        <strain evidence="7 8">IBT 40837</strain>
    </source>
</reference>
<dbReference type="GO" id="GO:0003677">
    <property type="term" value="F:DNA binding"/>
    <property type="evidence" value="ECO:0007669"/>
    <property type="project" value="UniProtKB-KW"/>
</dbReference>
<dbReference type="PANTHER" id="PTHR47171">
    <property type="entry name" value="FARA-RELATED"/>
    <property type="match status" value="1"/>
</dbReference>
<feature type="domain" description="Xylanolytic transcriptional activator regulatory" evidence="6">
    <location>
        <begin position="236"/>
        <end position="305"/>
    </location>
</feature>
<organism evidence="7 8">
    <name type="scientific">Trichoderma arundinaceum</name>
    <dbReference type="NCBI Taxonomy" id="490622"/>
    <lineage>
        <taxon>Eukaryota</taxon>
        <taxon>Fungi</taxon>
        <taxon>Dikarya</taxon>
        <taxon>Ascomycota</taxon>
        <taxon>Pezizomycotina</taxon>
        <taxon>Sordariomycetes</taxon>
        <taxon>Hypocreomycetidae</taxon>
        <taxon>Hypocreales</taxon>
        <taxon>Hypocreaceae</taxon>
        <taxon>Trichoderma</taxon>
    </lineage>
</organism>
<evidence type="ECO:0000313" key="7">
    <source>
        <dbReference type="EMBL" id="RFU74114.1"/>
    </source>
</evidence>
<dbReference type="STRING" id="490622.A0A395NDR6"/>
<name>A0A395NDR6_TRIAR</name>
<dbReference type="EMBL" id="PXOA01000569">
    <property type="protein sequence ID" value="RFU74114.1"/>
    <property type="molecule type" value="Genomic_DNA"/>
</dbReference>
<sequence length="576" mass="64123">MAGRNFVVLPAPNPAWSVVGQPRVESRMSAPGERAIGDGHSPGKTLQSRIRDRAAAAEATAAVETPVSVESTPVTQSSFLGRSDYMTSNDLAIDEDDAMQYKAASTNATSITLELQSSVLSSARTIGLPPQSVKLSLVKSFLDRGKPWMPIVDESDLDPLLSQSTPSFLLSAVLVAGSKLSAAPNALEWGEKCYLYAKTLLFYGGSGHSVLQSIVATVLLQWWNPSGPEHVSLDSSSLWLRITVGLAHQLGLHREPDPALPDARLRRRLWWTMVTRDNQIATSHGRPRLLEPQDSNVKPLRFNDFDDPQDPDVPLFIFFVRINSILADIVCHYRRGSLSERNRMDIETALLQWISDLPPSLHLFERNSRNLNPYNFKTRQLYVPYFVAIIIINRSNSPAQQFSLASLMAASLVTRIFEEYMDWADIMFLAPTSIFYLLVAGLIQISSHRYPDMAQRADPEVRTVRNALNELKKRFPTAQGAERIYENILSFSGSIGTLDEPSMLEEFLTDRRNVMTIPRVAAASSDNDGTSSQALNNRLGQRRSSIQLSQPAIGEGEFSFGSLESWWPDWLDPNFT</sequence>
<dbReference type="PANTHER" id="PTHR47171:SF2">
    <property type="entry name" value="TRANSCRIPTION FACTOR, PUTATIVE-RELATED"/>
    <property type="match status" value="1"/>
</dbReference>
<dbReference type="GO" id="GO:0006351">
    <property type="term" value="P:DNA-templated transcription"/>
    <property type="evidence" value="ECO:0007669"/>
    <property type="project" value="InterPro"/>
</dbReference>
<evidence type="ECO:0000313" key="8">
    <source>
        <dbReference type="Proteomes" id="UP000266272"/>
    </source>
</evidence>
<dbReference type="CDD" id="cd12148">
    <property type="entry name" value="fungal_TF_MHR"/>
    <property type="match status" value="1"/>
</dbReference>
<comment type="caution">
    <text evidence="7">The sequence shown here is derived from an EMBL/GenBank/DDBJ whole genome shotgun (WGS) entry which is preliminary data.</text>
</comment>
<dbReference type="Pfam" id="PF04082">
    <property type="entry name" value="Fungal_trans"/>
    <property type="match status" value="1"/>
</dbReference>
<keyword evidence="3" id="KW-0238">DNA-binding</keyword>
<accession>A0A395NDR6</accession>
<dbReference type="GO" id="GO:0008270">
    <property type="term" value="F:zinc ion binding"/>
    <property type="evidence" value="ECO:0007669"/>
    <property type="project" value="InterPro"/>
</dbReference>
<evidence type="ECO:0000259" key="6">
    <source>
        <dbReference type="SMART" id="SM00906"/>
    </source>
</evidence>
<evidence type="ECO:0000256" key="4">
    <source>
        <dbReference type="ARBA" id="ARBA00023163"/>
    </source>
</evidence>
<dbReference type="OrthoDB" id="10251155at2759"/>
<proteinExistence type="predicted"/>
<protein>
    <submittedName>
        <fullName evidence="7">Fungal specific transcription factor domain-containing</fullName>
    </submittedName>
</protein>
<keyword evidence="4" id="KW-0804">Transcription</keyword>
<keyword evidence="1" id="KW-0862">Zinc</keyword>